<sequence>MSGELKNKGCTNNNIGQYKASRIPQRLSAGRRTTLKSKPCGYNDDNTIKNKNDNTTASIPRYFTRNTSQPRSVE</sequence>
<gene>
    <name evidence="2" type="ORF">LSINAPIS_LOCUS13432</name>
</gene>
<evidence type="ECO:0000256" key="1">
    <source>
        <dbReference type="SAM" id="MobiDB-lite"/>
    </source>
</evidence>
<reference evidence="2 3" key="1">
    <citation type="submission" date="2017-07" db="EMBL/GenBank/DDBJ databases">
        <authorList>
            <person name="Talla V."/>
            <person name="Backstrom N."/>
        </authorList>
    </citation>
    <scope>NUCLEOTIDE SEQUENCE [LARGE SCALE GENOMIC DNA]</scope>
</reference>
<proteinExistence type="predicted"/>
<organism evidence="2 3">
    <name type="scientific">Leptidea sinapis</name>
    <dbReference type="NCBI Taxonomy" id="189913"/>
    <lineage>
        <taxon>Eukaryota</taxon>
        <taxon>Metazoa</taxon>
        <taxon>Ecdysozoa</taxon>
        <taxon>Arthropoda</taxon>
        <taxon>Hexapoda</taxon>
        <taxon>Insecta</taxon>
        <taxon>Pterygota</taxon>
        <taxon>Neoptera</taxon>
        <taxon>Endopterygota</taxon>
        <taxon>Lepidoptera</taxon>
        <taxon>Glossata</taxon>
        <taxon>Ditrysia</taxon>
        <taxon>Papilionoidea</taxon>
        <taxon>Pieridae</taxon>
        <taxon>Dismorphiinae</taxon>
        <taxon>Leptidea</taxon>
    </lineage>
</organism>
<dbReference type="EMBL" id="FZQP02006771">
    <property type="protein sequence ID" value="VVD03434.1"/>
    <property type="molecule type" value="Genomic_DNA"/>
</dbReference>
<feature type="compositionally biased region" description="Polar residues" evidence="1">
    <location>
        <begin position="64"/>
        <end position="74"/>
    </location>
</feature>
<evidence type="ECO:0000313" key="3">
    <source>
        <dbReference type="Proteomes" id="UP000324832"/>
    </source>
</evidence>
<keyword evidence="3" id="KW-1185">Reference proteome</keyword>
<evidence type="ECO:0000313" key="2">
    <source>
        <dbReference type="EMBL" id="VVD03434.1"/>
    </source>
</evidence>
<dbReference type="Proteomes" id="UP000324832">
    <property type="component" value="Unassembled WGS sequence"/>
</dbReference>
<feature type="region of interest" description="Disordered" evidence="1">
    <location>
        <begin position="1"/>
        <end position="74"/>
    </location>
</feature>
<dbReference type="AlphaFoldDB" id="A0A5E4R293"/>
<accession>A0A5E4R293</accession>
<name>A0A5E4R293_9NEOP</name>
<protein>
    <submittedName>
        <fullName evidence="2">Uncharacterized protein</fullName>
    </submittedName>
</protein>